<feature type="region of interest" description="Disordered" evidence="1">
    <location>
        <begin position="1"/>
        <end position="43"/>
    </location>
</feature>
<keyword evidence="4" id="KW-1185">Reference proteome</keyword>
<dbReference type="AlphaFoldDB" id="A0A6G1KRX8"/>
<gene>
    <name evidence="3" type="ORF">K504DRAFT_446243</name>
</gene>
<dbReference type="CDD" id="cd12087">
    <property type="entry name" value="TM_EGFR-like"/>
    <property type="match status" value="1"/>
</dbReference>
<feature type="compositionally biased region" description="Basic and acidic residues" evidence="1">
    <location>
        <begin position="332"/>
        <end position="345"/>
    </location>
</feature>
<name>A0A6G1KRX8_9PLEO</name>
<evidence type="ECO:0000256" key="2">
    <source>
        <dbReference type="SAM" id="Phobius"/>
    </source>
</evidence>
<feature type="region of interest" description="Disordered" evidence="1">
    <location>
        <begin position="233"/>
        <end position="290"/>
    </location>
</feature>
<organism evidence="3 4">
    <name type="scientific">Pleomassaria siparia CBS 279.74</name>
    <dbReference type="NCBI Taxonomy" id="1314801"/>
    <lineage>
        <taxon>Eukaryota</taxon>
        <taxon>Fungi</taxon>
        <taxon>Dikarya</taxon>
        <taxon>Ascomycota</taxon>
        <taxon>Pezizomycotina</taxon>
        <taxon>Dothideomycetes</taxon>
        <taxon>Pleosporomycetidae</taxon>
        <taxon>Pleosporales</taxon>
        <taxon>Pleomassariaceae</taxon>
        <taxon>Pleomassaria</taxon>
    </lineage>
</organism>
<accession>A0A6G1KRX8</accession>
<keyword evidence="2" id="KW-1133">Transmembrane helix</keyword>
<keyword evidence="2" id="KW-0812">Transmembrane</keyword>
<dbReference type="Proteomes" id="UP000799428">
    <property type="component" value="Unassembled WGS sequence"/>
</dbReference>
<feature type="region of interest" description="Disordered" evidence="1">
    <location>
        <begin position="501"/>
        <end position="561"/>
    </location>
</feature>
<feature type="transmembrane region" description="Helical" evidence="2">
    <location>
        <begin position="298"/>
        <end position="321"/>
    </location>
</feature>
<feature type="compositionally biased region" description="Pro residues" evidence="1">
    <location>
        <begin position="233"/>
        <end position="244"/>
    </location>
</feature>
<evidence type="ECO:0000256" key="1">
    <source>
        <dbReference type="SAM" id="MobiDB-lite"/>
    </source>
</evidence>
<proteinExistence type="predicted"/>
<sequence length="643" mass="68080">MSPYPTVLPTRRERLQRRQQTIAETRQPRSTSTPTRKGNLGPLTTTFNPPAHCTRPALACATCSSARAAQVCRTQLNGQKSQQDTDCWPQVTAAPRIAPQGLQAPLGFYSPGIMCPMGYATACAASVPAEPAQTTAPARDGGNFDFPLSAGESGFGCCPQGYSCARLGGRQTCRQILSSTKISDAVTCQGTLMIPLPTLDLPFTTSSKTVSAFTIYAPMIQLIHQASDLLPPPQYTSGLLPPPEYTSNPIAPTSQSKPTTPSSTSQSKQTTPSSIPLPPSAAEKQNLSNTDKLSRTEISGIVVGCVILVLSIIAIFAFLWVRKRQPRHLTPDEAAAHAASKEKALRSSTTTTATTNLEDSPRTTPKVHSLNAFSMPIPTIYASSSSYPSPESGQQSTHMSTSQLGFPNSPQPLMSTSPLDFPMPPKSAPAFPSPPRPGTSFSNSALPVALKAGAIPRKPVGSSPKTSPGTSPVPTPTAFAQKKMEPALTSPTLLRLGVQDDAESPIDGSSPFRLKRGNTLKKTLSKTKSLKRSKSRPRGRERARSISPLRQDDGCISPLGNDDGMGDWTGVLKEGNGLGRNVSAVTEPGTTRKIGVVMERVPETVDRLPDFGTWKSRKASVITLVPGGVGSSKTEAGMATQGK</sequence>
<protein>
    <submittedName>
        <fullName evidence="3">Uncharacterized protein</fullName>
    </submittedName>
</protein>
<feature type="compositionally biased region" description="Basic residues" evidence="1">
    <location>
        <begin position="513"/>
        <end position="537"/>
    </location>
</feature>
<feature type="compositionally biased region" description="Pro residues" evidence="1">
    <location>
        <begin position="421"/>
        <end position="437"/>
    </location>
</feature>
<evidence type="ECO:0000313" key="4">
    <source>
        <dbReference type="Proteomes" id="UP000799428"/>
    </source>
</evidence>
<dbReference type="EMBL" id="MU005764">
    <property type="protein sequence ID" value="KAF2715373.1"/>
    <property type="molecule type" value="Genomic_DNA"/>
</dbReference>
<dbReference type="OrthoDB" id="5429716at2759"/>
<feature type="compositionally biased region" description="Low complexity" evidence="1">
    <location>
        <begin position="252"/>
        <end position="274"/>
    </location>
</feature>
<feature type="compositionally biased region" description="Low complexity" evidence="1">
    <location>
        <begin position="384"/>
        <end position="396"/>
    </location>
</feature>
<feature type="compositionally biased region" description="Low complexity" evidence="1">
    <location>
        <begin position="458"/>
        <end position="472"/>
    </location>
</feature>
<reference evidence="3" key="1">
    <citation type="journal article" date="2020" name="Stud. Mycol.">
        <title>101 Dothideomycetes genomes: a test case for predicting lifestyles and emergence of pathogens.</title>
        <authorList>
            <person name="Haridas S."/>
            <person name="Albert R."/>
            <person name="Binder M."/>
            <person name="Bloem J."/>
            <person name="Labutti K."/>
            <person name="Salamov A."/>
            <person name="Andreopoulos B."/>
            <person name="Baker S."/>
            <person name="Barry K."/>
            <person name="Bills G."/>
            <person name="Bluhm B."/>
            <person name="Cannon C."/>
            <person name="Castanera R."/>
            <person name="Culley D."/>
            <person name="Daum C."/>
            <person name="Ezra D."/>
            <person name="Gonzalez J."/>
            <person name="Henrissat B."/>
            <person name="Kuo A."/>
            <person name="Liang C."/>
            <person name="Lipzen A."/>
            <person name="Lutzoni F."/>
            <person name="Magnuson J."/>
            <person name="Mondo S."/>
            <person name="Nolan M."/>
            <person name="Ohm R."/>
            <person name="Pangilinan J."/>
            <person name="Park H.-J."/>
            <person name="Ramirez L."/>
            <person name="Alfaro M."/>
            <person name="Sun H."/>
            <person name="Tritt A."/>
            <person name="Yoshinaga Y."/>
            <person name="Zwiers L.-H."/>
            <person name="Turgeon B."/>
            <person name="Goodwin S."/>
            <person name="Spatafora J."/>
            <person name="Crous P."/>
            <person name="Grigoriev I."/>
        </authorList>
    </citation>
    <scope>NUCLEOTIDE SEQUENCE</scope>
    <source>
        <strain evidence="3">CBS 279.74</strain>
    </source>
</reference>
<keyword evidence="2" id="KW-0472">Membrane</keyword>
<evidence type="ECO:0000313" key="3">
    <source>
        <dbReference type="EMBL" id="KAF2715373.1"/>
    </source>
</evidence>
<feature type="region of interest" description="Disordered" evidence="1">
    <location>
        <begin position="332"/>
        <end position="369"/>
    </location>
</feature>
<feature type="compositionally biased region" description="Polar residues" evidence="1">
    <location>
        <begin position="397"/>
        <end position="418"/>
    </location>
</feature>
<feature type="region of interest" description="Disordered" evidence="1">
    <location>
        <begin position="384"/>
        <end position="486"/>
    </location>
</feature>